<keyword evidence="3" id="KW-0472">Membrane</keyword>
<dbReference type="CDD" id="cd14066">
    <property type="entry name" value="STKc_IRAK"/>
    <property type="match status" value="1"/>
</dbReference>
<keyword evidence="8 11" id="KW-0067">ATP-binding</keyword>
<comment type="catalytic activity">
    <reaction evidence="10">
        <text>L-seryl-[protein] + ATP = O-phospho-L-seryl-[protein] + ADP + H(+)</text>
        <dbReference type="Rhea" id="RHEA:17989"/>
        <dbReference type="Rhea" id="RHEA-COMP:9863"/>
        <dbReference type="Rhea" id="RHEA-COMP:11604"/>
        <dbReference type="ChEBI" id="CHEBI:15378"/>
        <dbReference type="ChEBI" id="CHEBI:29999"/>
        <dbReference type="ChEBI" id="CHEBI:30616"/>
        <dbReference type="ChEBI" id="CHEBI:83421"/>
        <dbReference type="ChEBI" id="CHEBI:456216"/>
        <dbReference type="EC" id="2.7.11.1"/>
    </reaction>
</comment>
<evidence type="ECO:0000256" key="12">
    <source>
        <dbReference type="RuleBase" id="RU000304"/>
    </source>
</evidence>
<comment type="catalytic activity">
    <reaction evidence="9">
        <text>L-threonyl-[protein] + ATP = O-phospho-L-threonyl-[protein] + ADP + H(+)</text>
        <dbReference type="Rhea" id="RHEA:46608"/>
        <dbReference type="Rhea" id="RHEA-COMP:11060"/>
        <dbReference type="Rhea" id="RHEA-COMP:11605"/>
        <dbReference type="ChEBI" id="CHEBI:15378"/>
        <dbReference type="ChEBI" id="CHEBI:30013"/>
        <dbReference type="ChEBI" id="CHEBI:30616"/>
        <dbReference type="ChEBI" id="CHEBI:61977"/>
        <dbReference type="ChEBI" id="CHEBI:456216"/>
        <dbReference type="EC" id="2.7.11.1"/>
    </reaction>
</comment>
<evidence type="ECO:0000256" key="7">
    <source>
        <dbReference type="ARBA" id="ARBA00022777"/>
    </source>
</evidence>
<dbReference type="Pfam" id="PF07714">
    <property type="entry name" value="PK_Tyr_Ser-Thr"/>
    <property type="match status" value="1"/>
</dbReference>
<keyword evidence="15" id="KW-1185">Reference proteome</keyword>
<organism evidence="14 15">
    <name type="scientific">Trapa incisa</name>
    <dbReference type="NCBI Taxonomy" id="236973"/>
    <lineage>
        <taxon>Eukaryota</taxon>
        <taxon>Viridiplantae</taxon>
        <taxon>Streptophyta</taxon>
        <taxon>Embryophyta</taxon>
        <taxon>Tracheophyta</taxon>
        <taxon>Spermatophyta</taxon>
        <taxon>Magnoliopsida</taxon>
        <taxon>eudicotyledons</taxon>
        <taxon>Gunneridae</taxon>
        <taxon>Pentapetalae</taxon>
        <taxon>rosids</taxon>
        <taxon>malvids</taxon>
        <taxon>Myrtales</taxon>
        <taxon>Lythraceae</taxon>
        <taxon>Trapa</taxon>
    </lineage>
</organism>
<accession>A0AAN7KV30</accession>
<comment type="subcellular location">
    <subcellularLocation>
        <location evidence="1">Cell membrane</location>
    </subcellularLocation>
</comment>
<dbReference type="InterPro" id="IPR017441">
    <property type="entry name" value="Protein_kinase_ATP_BS"/>
</dbReference>
<dbReference type="SUPFAM" id="SSF56112">
    <property type="entry name" value="Protein kinase-like (PK-like)"/>
    <property type="match status" value="1"/>
</dbReference>
<keyword evidence="4 12" id="KW-0723">Serine/threonine-protein kinase</keyword>
<evidence type="ECO:0000256" key="10">
    <source>
        <dbReference type="ARBA" id="ARBA00048679"/>
    </source>
</evidence>
<dbReference type="GO" id="GO:0005524">
    <property type="term" value="F:ATP binding"/>
    <property type="evidence" value="ECO:0007669"/>
    <property type="project" value="UniProtKB-UniRule"/>
</dbReference>
<evidence type="ECO:0000313" key="15">
    <source>
        <dbReference type="Proteomes" id="UP001345219"/>
    </source>
</evidence>
<dbReference type="GO" id="GO:0004674">
    <property type="term" value="F:protein serine/threonine kinase activity"/>
    <property type="evidence" value="ECO:0007669"/>
    <property type="project" value="UniProtKB-KW"/>
</dbReference>
<evidence type="ECO:0000256" key="11">
    <source>
        <dbReference type="PROSITE-ProRule" id="PRU10141"/>
    </source>
</evidence>
<keyword evidence="7" id="KW-0418">Kinase</keyword>
<evidence type="ECO:0000256" key="9">
    <source>
        <dbReference type="ARBA" id="ARBA00047899"/>
    </source>
</evidence>
<dbReference type="FunFam" id="1.10.510.10:FF:000095">
    <property type="entry name" value="protein STRUBBELIG-RECEPTOR FAMILY 8"/>
    <property type="match status" value="1"/>
</dbReference>
<dbReference type="Proteomes" id="UP001345219">
    <property type="component" value="Chromosome 22"/>
</dbReference>
<evidence type="ECO:0000256" key="1">
    <source>
        <dbReference type="ARBA" id="ARBA00004236"/>
    </source>
</evidence>
<dbReference type="Gene3D" id="1.10.510.10">
    <property type="entry name" value="Transferase(Phosphotransferase) domain 1"/>
    <property type="match status" value="1"/>
</dbReference>
<dbReference type="InterPro" id="IPR001245">
    <property type="entry name" value="Ser-Thr/Tyr_kinase_cat_dom"/>
</dbReference>
<keyword evidence="6 11" id="KW-0547">Nucleotide-binding</keyword>
<dbReference type="EC" id="2.7.11.1" evidence="2"/>
<dbReference type="PROSITE" id="PS00108">
    <property type="entry name" value="PROTEIN_KINASE_ST"/>
    <property type="match status" value="1"/>
</dbReference>
<dbReference type="InterPro" id="IPR000719">
    <property type="entry name" value="Prot_kinase_dom"/>
</dbReference>
<evidence type="ECO:0000256" key="5">
    <source>
        <dbReference type="ARBA" id="ARBA00022679"/>
    </source>
</evidence>
<keyword evidence="3" id="KW-1003">Cell membrane</keyword>
<keyword evidence="5" id="KW-0808">Transferase</keyword>
<evidence type="ECO:0000313" key="14">
    <source>
        <dbReference type="EMBL" id="KAK4773109.1"/>
    </source>
</evidence>
<evidence type="ECO:0000256" key="2">
    <source>
        <dbReference type="ARBA" id="ARBA00012513"/>
    </source>
</evidence>
<dbReference type="InterPro" id="IPR050823">
    <property type="entry name" value="Plant_Ser_Thr_Prot_Kinase"/>
</dbReference>
<comment type="caution">
    <text evidence="14">The sequence shown here is derived from an EMBL/GenBank/DDBJ whole genome shotgun (WGS) entry which is preliminary data.</text>
</comment>
<dbReference type="EMBL" id="JAXIOK010000004">
    <property type="protein sequence ID" value="KAK4773109.1"/>
    <property type="molecule type" value="Genomic_DNA"/>
</dbReference>
<evidence type="ECO:0000256" key="6">
    <source>
        <dbReference type="ARBA" id="ARBA00022741"/>
    </source>
</evidence>
<comment type="similarity">
    <text evidence="12">Belongs to the protein kinase superfamily.</text>
</comment>
<gene>
    <name evidence="14" type="ORF">SAY87_028128</name>
</gene>
<name>A0AAN7KV30_9MYRT</name>
<dbReference type="GO" id="GO:0005886">
    <property type="term" value="C:plasma membrane"/>
    <property type="evidence" value="ECO:0007669"/>
    <property type="project" value="UniProtKB-SubCell"/>
</dbReference>
<dbReference type="PROSITE" id="PS50011">
    <property type="entry name" value="PROTEIN_KINASE_DOM"/>
    <property type="match status" value="1"/>
</dbReference>
<protein>
    <recommendedName>
        <fullName evidence="2">non-specific serine/threonine protein kinase</fullName>
        <ecNumber evidence="2">2.7.11.1</ecNumber>
    </recommendedName>
</protein>
<dbReference type="InterPro" id="IPR008271">
    <property type="entry name" value="Ser/Thr_kinase_AS"/>
</dbReference>
<evidence type="ECO:0000256" key="8">
    <source>
        <dbReference type="ARBA" id="ARBA00022840"/>
    </source>
</evidence>
<dbReference type="InterPro" id="IPR011009">
    <property type="entry name" value="Kinase-like_dom_sf"/>
</dbReference>
<dbReference type="Gene3D" id="3.30.200.20">
    <property type="entry name" value="Phosphorylase Kinase, domain 1"/>
    <property type="match status" value="1"/>
</dbReference>
<dbReference type="PANTHER" id="PTHR45621">
    <property type="entry name" value="OS01G0588500 PROTEIN-RELATED"/>
    <property type="match status" value="1"/>
</dbReference>
<dbReference type="AlphaFoldDB" id="A0AAN7KV30"/>
<feature type="domain" description="Protein kinase" evidence="13">
    <location>
        <begin position="76"/>
        <end position="358"/>
    </location>
</feature>
<evidence type="ECO:0000259" key="13">
    <source>
        <dbReference type="PROSITE" id="PS50011"/>
    </source>
</evidence>
<evidence type="ECO:0000256" key="3">
    <source>
        <dbReference type="ARBA" id="ARBA00022475"/>
    </source>
</evidence>
<proteinExistence type="inferred from homology"/>
<dbReference type="FunFam" id="3.30.200.20:FF:000228">
    <property type="entry name" value="Serine/threonine-protein kinase BIK1"/>
    <property type="match status" value="1"/>
</dbReference>
<sequence>MGICWGDPRFPTPSHTGSLKSGIQLTISSSSSSGDGHHHNNLVPDDIGPFPNGSILADPCLKNFTLQELTAATENFRSDLLIGEGGFGQVYRGFISEGVALGGKKTVVAIKTLSGESMQGYREWMAEVQFLGTLSHPNIVKLLGFCSNDGQLLLVYEYMSRGSLNNHLYEKQSKDHPLSWASRLKIALGAARGMEFLHSSERAIIYRDFKSSNILLDRGYNAKLSDFGLALFVRSEGVSPVKTTVVGTYGYSDPEYISTGHLRIKSDVYSFGVVLLELLTGLRVIDKNRSEGKVNLVEWAKPRLLIERKVKAMADSRLMGKYPPNAVVQLAQIASRCLARESMKRPSMKEVVEALEEINTFGKEVKCTSINS</sequence>
<dbReference type="PROSITE" id="PS00107">
    <property type="entry name" value="PROTEIN_KINASE_ATP"/>
    <property type="match status" value="1"/>
</dbReference>
<reference evidence="14 15" key="1">
    <citation type="journal article" date="2023" name="Hortic Res">
        <title>Pangenome of water caltrop reveals structural variations and asymmetric subgenome divergence after allopolyploidization.</title>
        <authorList>
            <person name="Zhang X."/>
            <person name="Chen Y."/>
            <person name="Wang L."/>
            <person name="Yuan Y."/>
            <person name="Fang M."/>
            <person name="Shi L."/>
            <person name="Lu R."/>
            <person name="Comes H.P."/>
            <person name="Ma Y."/>
            <person name="Chen Y."/>
            <person name="Huang G."/>
            <person name="Zhou Y."/>
            <person name="Zheng Z."/>
            <person name="Qiu Y."/>
        </authorList>
    </citation>
    <scope>NUCLEOTIDE SEQUENCE [LARGE SCALE GENOMIC DNA]</scope>
    <source>
        <tissue evidence="14">Roots</tissue>
    </source>
</reference>
<evidence type="ECO:0000256" key="4">
    <source>
        <dbReference type="ARBA" id="ARBA00022527"/>
    </source>
</evidence>
<feature type="binding site" evidence="11">
    <location>
        <position position="111"/>
    </location>
    <ligand>
        <name>ATP</name>
        <dbReference type="ChEBI" id="CHEBI:30616"/>
    </ligand>
</feature>